<reference evidence="4 5" key="1">
    <citation type="submission" date="2016-10" db="EMBL/GenBank/DDBJ databases">
        <authorList>
            <person name="de Groot N.N."/>
        </authorList>
    </citation>
    <scope>NUCLEOTIDE SEQUENCE [LARGE SCALE GENOMIC DNA]</scope>
    <source>
        <strain evidence="4 5">ATCC 43154</strain>
    </source>
</reference>
<feature type="domain" description="Ice-binding protein C-terminal" evidence="3">
    <location>
        <begin position="191"/>
        <end position="215"/>
    </location>
</feature>
<dbReference type="EMBL" id="FOTW01000010">
    <property type="protein sequence ID" value="SFL97519.1"/>
    <property type="molecule type" value="Genomic_DNA"/>
</dbReference>
<dbReference type="AlphaFoldDB" id="A0A1I4M2V0"/>
<feature type="chain" id="PRO_5011527187" evidence="1">
    <location>
        <begin position="23"/>
        <end position="220"/>
    </location>
</feature>
<dbReference type="InterPro" id="IPR006946">
    <property type="entry name" value="DGR2-like_dom"/>
</dbReference>
<evidence type="ECO:0000313" key="5">
    <source>
        <dbReference type="Proteomes" id="UP000199470"/>
    </source>
</evidence>
<protein>
    <submittedName>
        <fullName evidence="4">PEP-CTERM protein-sorting domain-containing protein</fullName>
    </submittedName>
</protein>
<dbReference type="STRING" id="758825.SAMN02982985_02206"/>
<sequence length="220" mass="22677">MRTSFIRLAAAATLLAAGAANADTNLVVNGSFEAPLINTAWTPASTVPGWTSSAGGNSAFEIQTDGAHGGNGGFNSHAADGQQYLELNTDRLTSITQNVTTSGLATYTLSFAYAGRPDTANGATSSMNVYWGGQLLNASPLIGLVNNSWSVFTLSGLHAAGASTELKFESLGPLSSPTYGSYLDNVSVTAAVPEPETYAMMLLGMGIVGFIARRKKTAKA</sequence>
<evidence type="ECO:0000259" key="3">
    <source>
        <dbReference type="Pfam" id="PF07589"/>
    </source>
</evidence>
<feature type="signal peptide" evidence="1">
    <location>
        <begin position="1"/>
        <end position="22"/>
    </location>
</feature>
<proteinExistence type="predicted"/>
<dbReference type="NCBIfam" id="TIGR02595">
    <property type="entry name" value="PEP_CTERM"/>
    <property type="match status" value="1"/>
</dbReference>
<keyword evidence="1" id="KW-0732">Signal</keyword>
<dbReference type="Pfam" id="PF04862">
    <property type="entry name" value="DUF642"/>
    <property type="match status" value="1"/>
</dbReference>
<dbReference type="RefSeq" id="WP_174900493.1">
    <property type="nucleotide sequence ID" value="NZ_FOTW01000010.1"/>
</dbReference>
<dbReference type="Pfam" id="PF07589">
    <property type="entry name" value="PEP-CTERM"/>
    <property type="match status" value="1"/>
</dbReference>
<dbReference type="Gene3D" id="2.60.120.260">
    <property type="entry name" value="Galactose-binding domain-like"/>
    <property type="match status" value="1"/>
</dbReference>
<dbReference type="InterPro" id="IPR013424">
    <property type="entry name" value="Ice-binding_C"/>
</dbReference>
<evidence type="ECO:0000259" key="2">
    <source>
        <dbReference type="Pfam" id="PF04862"/>
    </source>
</evidence>
<feature type="domain" description="DUF642" evidence="2">
    <location>
        <begin position="26"/>
        <end position="188"/>
    </location>
</feature>
<accession>A0A1I4M2V0</accession>
<dbReference type="Proteomes" id="UP000199470">
    <property type="component" value="Unassembled WGS sequence"/>
</dbReference>
<keyword evidence="5" id="KW-1185">Reference proteome</keyword>
<evidence type="ECO:0000256" key="1">
    <source>
        <dbReference type="SAM" id="SignalP"/>
    </source>
</evidence>
<dbReference type="NCBIfam" id="NF038126">
    <property type="entry name" value="PEP_CTERM_FxDxF"/>
    <property type="match status" value="1"/>
</dbReference>
<organism evidence="4 5">
    <name type="scientific">Rugamonas rubra</name>
    <dbReference type="NCBI Taxonomy" id="758825"/>
    <lineage>
        <taxon>Bacteria</taxon>
        <taxon>Pseudomonadati</taxon>
        <taxon>Pseudomonadota</taxon>
        <taxon>Betaproteobacteria</taxon>
        <taxon>Burkholderiales</taxon>
        <taxon>Oxalobacteraceae</taxon>
        <taxon>Telluria group</taxon>
        <taxon>Rugamonas</taxon>
    </lineage>
</organism>
<evidence type="ECO:0000313" key="4">
    <source>
        <dbReference type="EMBL" id="SFL97519.1"/>
    </source>
</evidence>
<name>A0A1I4M2V0_9BURK</name>
<gene>
    <name evidence="4" type="ORF">SAMN02982985_02206</name>
</gene>